<comment type="caution">
    <text evidence="3">The sequence shown here is derived from an EMBL/GenBank/DDBJ whole genome shotgun (WGS) entry which is preliminary data.</text>
</comment>
<feature type="region of interest" description="Disordered" evidence="1">
    <location>
        <begin position="166"/>
        <end position="189"/>
    </location>
</feature>
<reference evidence="3 4" key="1">
    <citation type="submission" date="2022-08" db="EMBL/GenBank/DDBJ databases">
        <title>Reclassification of Massilia species as members of the genera Telluria, Duganella, Pseudoduganella, Mokoshia gen. nov. and Zemynaea gen. nov. using orthogonal and non-orthogonal genome-based approaches.</title>
        <authorList>
            <person name="Bowman J.P."/>
        </authorList>
    </citation>
    <scope>NUCLEOTIDE SEQUENCE [LARGE SCALE GENOMIC DNA]</scope>
    <source>
        <strain evidence="3 4">JCM 31661</strain>
    </source>
</reference>
<dbReference type="RefSeq" id="WP_258826418.1">
    <property type="nucleotide sequence ID" value="NZ_JANUHA010000002.1"/>
</dbReference>
<organism evidence="3 4">
    <name type="scientific">Massilia agri</name>
    <dbReference type="NCBI Taxonomy" id="1886785"/>
    <lineage>
        <taxon>Bacteria</taxon>
        <taxon>Pseudomonadati</taxon>
        <taxon>Pseudomonadota</taxon>
        <taxon>Betaproteobacteria</taxon>
        <taxon>Burkholderiales</taxon>
        <taxon>Oxalobacteraceae</taxon>
        <taxon>Telluria group</taxon>
        <taxon>Massilia</taxon>
    </lineage>
</organism>
<feature type="region of interest" description="Disordered" evidence="1">
    <location>
        <begin position="103"/>
        <end position="122"/>
    </location>
</feature>
<dbReference type="Gene3D" id="1.20.120.1490">
    <property type="match status" value="1"/>
</dbReference>
<evidence type="ECO:0000313" key="3">
    <source>
        <dbReference type="EMBL" id="MCS0595333.1"/>
    </source>
</evidence>
<gene>
    <name evidence="3" type="ORF">NX780_03130</name>
</gene>
<protein>
    <submittedName>
        <fullName evidence="3">Spy/CpxP family protein refolding chaperone</fullName>
    </submittedName>
</protein>
<dbReference type="Proteomes" id="UP001206572">
    <property type="component" value="Unassembled WGS sequence"/>
</dbReference>
<sequence>MNTVRKNIVIVLSALGIAGASLGVQAQSAAPQEGRHGHAMSKEQREAKRAEFRNMTPEQRQAKFAEFKAKRAEHRAARQAKLAESLKLTPAQQPVWQAFVASTTPPQKGERAGQRLSKEQRAALTAPQRLERRIAMQKQRTARMEARLSALNSLYAALSPEQRKVFDASQQRRGGRHHRGHGGHGMMHG</sequence>
<evidence type="ECO:0000256" key="1">
    <source>
        <dbReference type="SAM" id="MobiDB-lite"/>
    </source>
</evidence>
<feature type="compositionally biased region" description="Basic and acidic residues" evidence="1">
    <location>
        <begin position="33"/>
        <end position="52"/>
    </location>
</feature>
<feature type="compositionally biased region" description="Basic and acidic residues" evidence="1">
    <location>
        <begin position="108"/>
        <end position="121"/>
    </location>
</feature>
<dbReference type="Pfam" id="PF07813">
    <property type="entry name" value="LTXXQ"/>
    <property type="match status" value="1"/>
</dbReference>
<dbReference type="EMBL" id="JANUHA010000002">
    <property type="protein sequence ID" value="MCS0595333.1"/>
    <property type="molecule type" value="Genomic_DNA"/>
</dbReference>
<keyword evidence="2" id="KW-0732">Signal</keyword>
<proteinExistence type="predicted"/>
<dbReference type="InterPro" id="IPR012899">
    <property type="entry name" value="LTXXQ"/>
</dbReference>
<feature type="signal peptide" evidence="2">
    <location>
        <begin position="1"/>
        <end position="26"/>
    </location>
</feature>
<feature type="region of interest" description="Disordered" evidence="1">
    <location>
        <begin position="28"/>
        <end position="58"/>
    </location>
</feature>
<accession>A0ABT2AGN1</accession>
<evidence type="ECO:0000256" key="2">
    <source>
        <dbReference type="SAM" id="SignalP"/>
    </source>
</evidence>
<feature type="compositionally biased region" description="Basic residues" evidence="1">
    <location>
        <begin position="173"/>
        <end position="182"/>
    </location>
</feature>
<evidence type="ECO:0000313" key="4">
    <source>
        <dbReference type="Proteomes" id="UP001206572"/>
    </source>
</evidence>
<feature type="chain" id="PRO_5046231981" evidence="2">
    <location>
        <begin position="27"/>
        <end position="189"/>
    </location>
</feature>
<keyword evidence="4" id="KW-1185">Reference proteome</keyword>
<name>A0ABT2AGN1_9BURK</name>